<dbReference type="PANTHER" id="PTHR10926:SF20">
    <property type="entry name" value="PHOSPHOLIPID-TRANSPORTING ATPASE ACCESSORY SUBUNIT LEM3"/>
    <property type="match status" value="1"/>
</dbReference>
<dbReference type="eggNOG" id="KOG2952">
    <property type="taxonomic scope" value="Eukaryota"/>
</dbReference>
<evidence type="ECO:0000256" key="2">
    <source>
        <dbReference type="ARBA" id="ARBA00009457"/>
    </source>
</evidence>
<gene>
    <name evidence="8" type="primary">TPHA0A00330</name>
    <name evidence="8" type="ordered locus">TPHA_0A00330</name>
</gene>
<dbReference type="GO" id="GO:0140345">
    <property type="term" value="F:phosphatidylcholine flippase activity"/>
    <property type="evidence" value="ECO:0007669"/>
    <property type="project" value="EnsemblFungi"/>
</dbReference>
<dbReference type="GO" id="GO:0044088">
    <property type="term" value="P:regulation of vacuole organization"/>
    <property type="evidence" value="ECO:0007669"/>
    <property type="project" value="EnsemblFungi"/>
</dbReference>
<evidence type="ECO:0000313" key="8">
    <source>
        <dbReference type="EMBL" id="CCE61118.1"/>
    </source>
</evidence>
<organism evidence="8 9">
    <name type="scientific">Tetrapisispora phaffii (strain ATCC 24235 / CBS 4417 / NBRC 1672 / NRRL Y-8282 / UCD 70-5)</name>
    <name type="common">Yeast</name>
    <name type="synonym">Fabospora phaffii</name>
    <dbReference type="NCBI Taxonomy" id="1071381"/>
    <lineage>
        <taxon>Eukaryota</taxon>
        <taxon>Fungi</taxon>
        <taxon>Dikarya</taxon>
        <taxon>Ascomycota</taxon>
        <taxon>Saccharomycotina</taxon>
        <taxon>Saccharomycetes</taxon>
        <taxon>Saccharomycetales</taxon>
        <taxon>Saccharomycetaceae</taxon>
        <taxon>Tetrapisispora</taxon>
    </lineage>
</organism>
<comment type="similarity">
    <text evidence="2 6">Belongs to the CDC50/LEM3 family.</text>
</comment>
<dbReference type="Proteomes" id="UP000005666">
    <property type="component" value="Chromosome 1"/>
</dbReference>
<keyword evidence="5 6" id="KW-0472">Membrane</keyword>
<dbReference type="STRING" id="1071381.G8BMJ0"/>
<dbReference type="GO" id="GO:0005794">
    <property type="term" value="C:Golgi apparatus"/>
    <property type="evidence" value="ECO:0007669"/>
    <property type="project" value="TreeGrafter"/>
</dbReference>
<evidence type="ECO:0000256" key="7">
    <source>
        <dbReference type="SAM" id="Phobius"/>
    </source>
</evidence>
<evidence type="ECO:0000256" key="6">
    <source>
        <dbReference type="PIRNR" id="PIRNR015840"/>
    </source>
</evidence>
<comment type="subcellular location">
    <subcellularLocation>
        <location evidence="1">Membrane</location>
    </subcellularLocation>
</comment>
<evidence type="ECO:0000256" key="3">
    <source>
        <dbReference type="ARBA" id="ARBA00022692"/>
    </source>
</evidence>
<evidence type="ECO:0000256" key="5">
    <source>
        <dbReference type="ARBA" id="ARBA00023136"/>
    </source>
</evidence>
<dbReference type="HOGENOM" id="CLU_025025_0_1_1"/>
<evidence type="ECO:0000313" key="9">
    <source>
        <dbReference type="Proteomes" id="UP000005666"/>
    </source>
</evidence>
<reference evidence="8 9" key="1">
    <citation type="journal article" date="2011" name="Proc. Natl. Acad. Sci. U.S.A.">
        <title>Evolutionary erosion of yeast sex chromosomes by mating-type switching accidents.</title>
        <authorList>
            <person name="Gordon J.L."/>
            <person name="Armisen D."/>
            <person name="Proux-Wera E."/>
            <person name="Oheigeartaigh S.S."/>
            <person name="Byrne K.P."/>
            <person name="Wolfe K.H."/>
        </authorList>
    </citation>
    <scope>NUCLEOTIDE SEQUENCE [LARGE SCALE GENOMIC DNA]</scope>
    <source>
        <strain evidence="9">ATCC 24235 / CBS 4417 / NBRC 1672 / NRRL Y-8282 / UCD 70-5</strain>
    </source>
</reference>
<dbReference type="PIRSF" id="PIRSF015840">
    <property type="entry name" value="DUF284_TM_euk"/>
    <property type="match status" value="1"/>
</dbReference>
<dbReference type="GeneID" id="11532190"/>
<keyword evidence="9" id="KW-1185">Reference proteome</keyword>
<dbReference type="Pfam" id="PF03381">
    <property type="entry name" value="CDC50"/>
    <property type="match status" value="1"/>
</dbReference>
<dbReference type="RefSeq" id="XP_003683552.1">
    <property type="nucleotide sequence ID" value="XM_003683504.1"/>
</dbReference>
<dbReference type="OrthoDB" id="340608at2759"/>
<proteinExistence type="inferred from homology"/>
<evidence type="ECO:0000256" key="4">
    <source>
        <dbReference type="ARBA" id="ARBA00022989"/>
    </source>
</evidence>
<dbReference type="GO" id="GO:0005783">
    <property type="term" value="C:endoplasmic reticulum"/>
    <property type="evidence" value="ECO:0007669"/>
    <property type="project" value="EnsemblFungi"/>
</dbReference>
<dbReference type="GO" id="GO:0015247">
    <property type="term" value="F:aminophospholipid flippase activity"/>
    <property type="evidence" value="ECO:0007669"/>
    <property type="project" value="EnsemblFungi"/>
</dbReference>
<sequence length="420" mass="48572">MNFDLKQVGVFRRNKKHKEAIEDPIEDEQDDYDASEFEDDEKEVSVKVKNRRPREDNFTQQRIKAFNPIITPKTVIPLYLFIAVIFIIVGGVALGVSSRINELTLYYQDCVTAAPSDGTWSDMPSDHYISDFKNNKTVSVSPQWRFVDDTTDDADERGTCQIRFNVPYRIPKPVYINYLIENFYPNHRRYVLSFSEDQLRGKAASYEDVHDNTGINCKPLVRNEEGKIYYPCGIIANSMFNDTFPFELINVDDTSSNYTLINTGINWRTDRKRFKKTKYTAADIAPPPYWEKQYPDGYNDTNIPDVQTWEEFQNWMRPAAFQKFAKLIRRNENDTLEVGTYQIDIGLHWPVTEFKGKKAVYITHGSPIGGKNPFLGIIYLIGGLICVAMAIIVFVFWIFFGRKVADPNALSWKKKSNLIS</sequence>
<protein>
    <submittedName>
        <fullName evidence="8">Uncharacterized protein</fullName>
    </submittedName>
</protein>
<dbReference type="AlphaFoldDB" id="G8BMJ0"/>
<feature type="transmembrane region" description="Helical" evidence="7">
    <location>
        <begin position="76"/>
        <end position="96"/>
    </location>
</feature>
<dbReference type="PANTHER" id="PTHR10926">
    <property type="entry name" value="CELL CYCLE CONTROL PROTEIN 50"/>
    <property type="match status" value="1"/>
</dbReference>
<dbReference type="GO" id="GO:0007166">
    <property type="term" value="P:cell surface receptor signaling pathway"/>
    <property type="evidence" value="ECO:0007669"/>
    <property type="project" value="EnsemblFungi"/>
</dbReference>
<feature type="transmembrane region" description="Helical" evidence="7">
    <location>
        <begin position="377"/>
        <end position="400"/>
    </location>
</feature>
<evidence type="ECO:0000256" key="1">
    <source>
        <dbReference type="ARBA" id="ARBA00004370"/>
    </source>
</evidence>
<dbReference type="GO" id="GO:1990531">
    <property type="term" value="C:phospholipid-translocating ATPase complex"/>
    <property type="evidence" value="ECO:0007669"/>
    <property type="project" value="EnsemblFungi"/>
</dbReference>
<dbReference type="GO" id="GO:0005886">
    <property type="term" value="C:plasma membrane"/>
    <property type="evidence" value="ECO:0007669"/>
    <property type="project" value="EnsemblFungi"/>
</dbReference>
<dbReference type="EMBL" id="HE612856">
    <property type="protein sequence ID" value="CCE61118.1"/>
    <property type="molecule type" value="Genomic_DNA"/>
</dbReference>
<name>G8BMJ0_TETPH</name>
<dbReference type="OMA" id="NDIFWLH"/>
<keyword evidence="4 7" id="KW-1133">Transmembrane helix</keyword>
<keyword evidence="3 7" id="KW-0812">Transmembrane</keyword>
<accession>G8BMJ0</accession>
<dbReference type="InterPro" id="IPR005045">
    <property type="entry name" value="CDC50/LEM3_fam"/>
</dbReference>
<dbReference type="KEGG" id="tpf:TPHA_0A00330"/>